<dbReference type="AlphaFoldDB" id="A0AAD7Z486"/>
<organism evidence="1 2">
    <name type="scientific">Diploptera punctata</name>
    <name type="common">Pacific beetle cockroach</name>
    <dbReference type="NCBI Taxonomy" id="6984"/>
    <lineage>
        <taxon>Eukaryota</taxon>
        <taxon>Metazoa</taxon>
        <taxon>Ecdysozoa</taxon>
        <taxon>Arthropoda</taxon>
        <taxon>Hexapoda</taxon>
        <taxon>Insecta</taxon>
        <taxon>Pterygota</taxon>
        <taxon>Neoptera</taxon>
        <taxon>Polyneoptera</taxon>
        <taxon>Dictyoptera</taxon>
        <taxon>Blattodea</taxon>
        <taxon>Blaberoidea</taxon>
        <taxon>Blaberidae</taxon>
        <taxon>Diplopterinae</taxon>
        <taxon>Diploptera</taxon>
    </lineage>
</organism>
<feature type="non-terminal residue" evidence="1">
    <location>
        <position position="73"/>
    </location>
</feature>
<name>A0AAD7Z486_DIPPU</name>
<evidence type="ECO:0000313" key="1">
    <source>
        <dbReference type="EMBL" id="KAJ9573935.1"/>
    </source>
</evidence>
<accession>A0AAD7Z486</accession>
<feature type="non-terminal residue" evidence="1">
    <location>
        <position position="1"/>
    </location>
</feature>
<proteinExistence type="predicted"/>
<protein>
    <submittedName>
        <fullName evidence="1">Uncharacterized protein</fullName>
    </submittedName>
</protein>
<reference evidence="1" key="1">
    <citation type="journal article" date="2023" name="IScience">
        <title>Live-bearing cockroach genome reveals convergent evolutionary mechanisms linked to viviparity in insects and beyond.</title>
        <authorList>
            <person name="Fouks B."/>
            <person name="Harrison M.C."/>
            <person name="Mikhailova A.A."/>
            <person name="Marchal E."/>
            <person name="English S."/>
            <person name="Carruthers M."/>
            <person name="Jennings E.C."/>
            <person name="Chiamaka E.L."/>
            <person name="Frigard R.A."/>
            <person name="Pippel M."/>
            <person name="Attardo G.M."/>
            <person name="Benoit J.B."/>
            <person name="Bornberg-Bauer E."/>
            <person name="Tobe S.S."/>
        </authorList>
    </citation>
    <scope>NUCLEOTIDE SEQUENCE</scope>
    <source>
        <strain evidence="1">Stay&amp;Tobe</strain>
    </source>
</reference>
<reference evidence="1" key="2">
    <citation type="submission" date="2023-05" db="EMBL/GenBank/DDBJ databases">
        <authorList>
            <person name="Fouks B."/>
        </authorList>
    </citation>
    <scope>NUCLEOTIDE SEQUENCE</scope>
    <source>
        <strain evidence="1">Stay&amp;Tobe</strain>
        <tissue evidence="1">Testes</tissue>
    </source>
</reference>
<gene>
    <name evidence="1" type="ORF">L9F63_008677</name>
</gene>
<keyword evidence="2" id="KW-1185">Reference proteome</keyword>
<dbReference type="Proteomes" id="UP001233999">
    <property type="component" value="Unassembled WGS sequence"/>
</dbReference>
<sequence length="73" mass="8328">LINEFYMSVVHFLLNIRRPGFGTLQFYQIRGLYARCTTDQLECACATNSHGRLPYGTNSITYETVFISISISN</sequence>
<dbReference type="EMBL" id="JASPKZ010010667">
    <property type="protein sequence ID" value="KAJ9573935.1"/>
    <property type="molecule type" value="Genomic_DNA"/>
</dbReference>
<evidence type="ECO:0000313" key="2">
    <source>
        <dbReference type="Proteomes" id="UP001233999"/>
    </source>
</evidence>
<comment type="caution">
    <text evidence="1">The sequence shown here is derived from an EMBL/GenBank/DDBJ whole genome shotgun (WGS) entry which is preliminary data.</text>
</comment>